<gene>
    <name evidence="2" type="ORF">LTR36_001562</name>
</gene>
<protein>
    <submittedName>
        <fullName evidence="2">Uncharacterized protein</fullName>
    </submittedName>
</protein>
<evidence type="ECO:0000313" key="2">
    <source>
        <dbReference type="EMBL" id="KAK4546830.1"/>
    </source>
</evidence>
<organism evidence="2 3">
    <name type="scientific">Oleoguttula mirabilis</name>
    <dbReference type="NCBI Taxonomy" id="1507867"/>
    <lineage>
        <taxon>Eukaryota</taxon>
        <taxon>Fungi</taxon>
        <taxon>Dikarya</taxon>
        <taxon>Ascomycota</taxon>
        <taxon>Pezizomycotina</taxon>
        <taxon>Dothideomycetes</taxon>
        <taxon>Dothideomycetidae</taxon>
        <taxon>Mycosphaerellales</taxon>
        <taxon>Teratosphaeriaceae</taxon>
        <taxon>Oleoguttula</taxon>
    </lineage>
</organism>
<dbReference type="EMBL" id="JAVFHQ010000013">
    <property type="protein sequence ID" value="KAK4546830.1"/>
    <property type="molecule type" value="Genomic_DNA"/>
</dbReference>
<keyword evidence="1" id="KW-0472">Membrane</keyword>
<dbReference type="AlphaFoldDB" id="A0AAV9JP77"/>
<comment type="caution">
    <text evidence="2">The sequence shown here is derived from an EMBL/GenBank/DDBJ whole genome shotgun (WGS) entry which is preliminary data.</text>
</comment>
<keyword evidence="1" id="KW-0812">Transmembrane</keyword>
<keyword evidence="1" id="KW-1133">Transmembrane helix</keyword>
<keyword evidence="3" id="KW-1185">Reference proteome</keyword>
<proteinExistence type="predicted"/>
<dbReference type="Proteomes" id="UP001324427">
    <property type="component" value="Unassembled WGS sequence"/>
</dbReference>
<reference evidence="2 3" key="1">
    <citation type="submission" date="2021-11" db="EMBL/GenBank/DDBJ databases">
        <title>Black yeast isolated from Biological Soil Crust.</title>
        <authorList>
            <person name="Kurbessoian T."/>
        </authorList>
    </citation>
    <scope>NUCLEOTIDE SEQUENCE [LARGE SCALE GENOMIC DNA]</scope>
    <source>
        <strain evidence="2 3">CCFEE 5522</strain>
    </source>
</reference>
<accession>A0AAV9JP77</accession>
<evidence type="ECO:0000313" key="3">
    <source>
        <dbReference type="Proteomes" id="UP001324427"/>
    </source>
</evidence>
<evidence type="ECO:0000256" key="1">
    <source>
        <dbReference type="SAM" id="Phobius"/>
    </source>
</evidence>
<sequence length="239" mass="27498">MSEQSPLLRLPAELRIAIYELVAEAGNRTIIFDRDTVTHPSGTLATVNRQLRNEYLPILRQRTKRTDTVRARIEGFSFDSLTRFLKSSVPTFSDDAPRTAVRELQITLVLNDPKCRVNIEQLHRWLDDRAYKCRHDHFWVTYRVEIDWERCSVAGIRGLERAVERASIRGYEHAVGRANQKEWFSLDGALIKWQLYFAANMQERQEYAEGGVALWVAVVFGVFVAVAVMVIGMAISRSQ</sequence>
<feature type="transmembrane region" description="Helical" evidence="1">
    <location>
        <begin position="212"/>
        <end position="235"/>
    </location>
</feature>
<name>A0AAV9JP77_9PEZI</name>